<dbReference type="AlphaFoldDB" id="A0AB39QFB9"/>
<name>A0AB39QFB9_9ACTN</name>
<feature type="compositionally biased region" description="Acidic residues" evidence="1">
    <location>
        <begin position="25"/>
        <end position="38"/>
    </location>
</feature>
<sequence>MADKKKAQHPEAARDASEQHLAEDTGQELTEEDLDVVDGGDGGQTTYPPYL</sequence>
<evidence type="ECO:0000313" key="2">
    <source>
        <dbReference type="EMBL" id="XDQ42087.1"/>
    </source>
</evidence>
<gene>
    <name evidence="2" type="ORF">AB5J52_07340</name>
</gene>
<evidence type="ECO:0000256" key="1">
    <source>
        <dbReference type="SAM" id="MobiDB-lite"/>
    </source>
</evidence>
<feature type="compositionally biased region" description="Basic and acidic residues" evidence="1">
    <location>
        <begin position="1"/>
        <end position="23"/>
    </location>
</feature>
<dbReference type="RefSeq" id="WP_369221619.1">
    <property type="nucleotide sequence ID" value="NZ_CP163441.1"/>
</dbReference>
<feature type="region of interest" description="Disordered" evidence="1">
    <location>
        <begin position="1"/>
        <end position="51"/>
    </location>
</feature>
<dbReference type="EMBL" id="CP163441">
    <property type="protein sequence ID" value="XDQ42087.1"/>
    <property type="molecule type" value="Genomic_DNA"/>
</dbReference>
<accession>A0AB39QFB9</accession>
<proteinExistence type="predicted"/>
<organism evidence="2">
    <name type="scientific">Streptomyces sp. R39</name>
    <dbReference type="NCBI Taxonomy" id="3238631"/>
    <lineage>
        <taxon>Bacteria</taxon>
        <taxon>Bacillati</taxon>
        <taxon>Actinomycetota</taxon>
        <taxon>Actinomycetes</taxon>
        <taxon>Kitasatosporales</taxon>
        <taxon>Streptomycetaceae</taxon>
        <taxon>Streptomyces</taxon>
    </lineage>
</organism>
<protein>
    <submittedName>
        <fullName evidence="2">Uncharacterized protein</fullName>
    </submittedName>
</protein>
<reference evidence="2" key="1">
    <citation type="submission" date="2024-07" db="EMBL/GenBank/DDBJ databases">
        <authorList>
            <person name="Yu S.T."/>
        </authorList>
    </citation>
    <scope>NUCLEOTIDE SEQUENCE</scope>
    <source>
        <strain evidence="2">R39</strain>
    </source>
</reference>